<protein>
    <submittedName>
        <fullName evidence="2">Unannotated protein</fullName>
    </submittedName>
</protein>
<proteinExistence type="predicted"/>
<dbReference type="EMBL" id="CAFAAV010000185">
    <property type="protein sequence ID" value="CAB4830904.1"/>
    <property type="molecule type" value="Genomic_DNA"/>
</dbReference>
<accession>A0A6J7ADK4</accession>
<gene>
    <name evidence="2" type="ORF">UFOPK3099_02072</name>
</gene>
<dbReference type="AlphaFoldDB" id="A0A6J7ADK4"/>
<reference evidence="2" key="1">
    <citation type="submission" date="2020-05" db="EMBL/GenBank/DDBJ databases">
        <authorList>
            <person name="Chiriac C."/>
            <person name="Salcher M."/>
            <person name="Ghai R."/>
            <person name="Kavagutti S V."/>
        </authorList>
    </citation>
    <scope>NUCLEOTIDE SEQUENCE</scope>
</reference>
<sequence length="132" mass="13584">MPSLSGCSTFNSTSSTGLPTVVSSSGRPLIANMWSSCERQQIGLTSVWPKICTKRVFGSARSAASSVSGWIGDAPYCNALGCTSASAPADNRMSIIVGTSSANVTPRRPASRHLSMLNQSCGTTPAPTANTV</sequence>
<feature type="region of interest" description="Disordered" evidence="1">
    <location>
        <begin position="1"/>
        <end position="21"/>
    </location>
</feature>
<organism evidence="2">
    <name type="scientific">freshwater metagenome</name>
    <dbReference type="NCBI Taxonomy" id="449393"/>
    <lineage>
        <taxon>unclassified sequences</taxon>
        <taxon>metagenomes</taxon>
        <taxon>ecological metagenomes</taxon>
    </lineage>
</organism>
<evidence type="ECO:0000256" key="1">
    <source>
        <dbReference type="SAM" id="MobiDB-lite"/>
    </source>
</evidence>
<name>A0A6J7ADK4_9ZZZZ</name>
<evidence type="ECO:0000313" key="2">
    <source>
        <dbReference type="EMBL" id="CAB4830904.1"/>
    </source>
</evidence>